<keyword evidence="7" id="KW-1185">Reference proteome</keyword>
<accession>A0A2W1L917</accession>
<dbReference type="GO" id="GO:0016829">
    <property type="term" value="F:lyase activity"/>
    <property type="evidence" value="ECO:0007669"/>
    <property type="project" value="UniProtKB-KW"/>
</dbReference>
<evidence type="ECO:0000256" key="2">
    <source>
        <dbReference type="ARBA" id="ARBA00006906"/>
    </source>
</evidence>
<dbReference type="InterPro" id="IPR000887">
    <property type="entry name" value="Aldlse_KDPG_KHG"/>
</dbReference>
<comment type="similarity">
    <text evidence="2">Belongs to the KHG/KDPG aldolase family.</text>
</comment>
<organism evidence="6 7">
    <name type="scientific">Paenibacillus sambharensis</name>
    <dbReference type="NCBI Taxonomy" id="1803190"/>
    <lineage>
        <taxon>Bacteria</taxon>
        <taxon>Bacillati</taxon>
        <taxon>Bacillota</taxon>
        <taxon>Bacilli</taxon>
        <taxon>Bacillales</taxon>
        <taxon>Paenibacillaceae</taxon>
        <taxon>Paenibacillus</taxon>
    </lineage>
</organism>
<evidence type="ECO:0000313" key="6">
    <source>
        <dbReference type="EMBL" id="PZD95736.1"/>
    </source>
</evidence>
<gene>
    <name evidence="6" type="ORF">DNH61_13250</name>
</gene>
<dbReference type="OrthoDB" id="9802667at2"/>
<comment type="pathway">
    <text evidence="1">Carbohydrate acid metabolism.</text>
</comment>
<comment type="caution">
    <text evidence="6">The sequence shown here is derived from an EMBL/GenBank/DDBJ whole genome shotgun (WGS) entry which is preliminary data.</text>
</comment>
<evidence type="ECO:0000256" key="3">
    <source>
        <dbReference type="ARBA" id="ARBA00011233"/>
    </source>
</evidence>
<dbReference type="Proteomes" id="UP000249522">
    <property type="component" value="Unassembled WGS sequence"/>
</dbReference>
<dbReference type="NCBIfam" id="TIGR01182">
    <property type="entry name" value="eda"/>
    <property type="match status" value="1"/>
</dbReference>
<dbReference type="EMBL" id="QKRB01000044">
    <property type="protein sequence ID" value="PZD95736.1"/>
    <property type="molecule type" value="Genomic_DNA"/>
</dbReference>
<dbReference type="RefSeq" id="WP_111147365.1">
    <property type="nucleotide sequence ID" value="NZ_QKRB01000044.1"/>
</dbReference>
<dbReference type="SUPFAM" id="SSF51569">
    <property type="entry name" value="Aldolase"/>
    <property type="match status" value="1"/>
</dbReference>
<evidence type="ECO:0000313" key="7">
    <source>
        <dbReference type="Proteomes" id="UP000249522"/>
    </source>
</evidence>
<sequence length="215" mass="23256">MSQLLDMLNKHKIVAIFRGYEGEQADLAAQALVDGGIRLIEVTMNSNDALATIGRWRERFGRTARIGAGTVLDAAMAREAVAAGAEYLISPNLDEEAITYGVEHGISVWPGVMTPTEIVRAWKAGAEAVKIFPMGSLGWKYLAEIKAPLHHIPMLATGGVDLHTIGQYFKAGAAAVGMGSKLLNPDWVKAGEWDKLTEQARRFVGAVTELQADQR</sequence>
<name>A0A2W1L917_9BACL</name>
<dbReference type="PANTHER" id="PTHR30246:SF1">
    <property type="entry name" value="2-DEHYDRO-3-DEOXY-6-PHOSPHOGALACTONATE ALDOLASE-RELATED"/>
    <property type="match status" value="1"/>
</dbReference>
<dbReference type="PANTHER" id="PTHR30246">
    <property type="entry name" value="2-KETO-3-DEOXY-6-PHOSPHOGLUCONATE ALDOLASE"/>
    <property type="match status" value="1"/>
</dbReference>
<keyword evidence="5" id="KW-0119">Carbohydrate metabolism</keyword>
<keyword evidence="4" id="KW-0456">Lyase</keyword>
<dbReference type="CDD" id="cd00452">
    <property type="entry name" value="KDPG_aldolase"/>
    <property type="match status" value="1"/>
</dbReference>
<dbReference type="AlphaFoldDB" id="A0A2W1L917"/>
<dbReference type="Gene3D" id="3.20.20.70">
    <property type="entry name" value="Aldolase class I"/>
    <property type="match status" value="1"/>
</dbReference>
<evidence type="ECO:0000256" key="4">
    <source>
        <dbReference type="ARBA" id="ARBA00023239"/>
    </source>
</evidence>
<evidence type="ECO:0000256" key="1">
    <source>
        <dbReference type="ARBA" id="ARBA00004761"/>
    </source>
</evidence>
<comment type="subunit">
    <text evidence="3">Homotrimer.</text>
</comment>
<evidence type="ECO:0000256" key="5">
    <source>
        <dbReference type="ARBA" id="ARBA00023277"/>
    </source>
</evidence>
<reference evidence="6 7" key="1">
    <citation type="submission" date="2018-06" db="EMBL/GenBank/DDBJ databases">
        <title>Paenibacillus imtechensis sp. nov.</title>
        <authorList>
            <person name="Pinnaka A.K."/>
            <person name="Singh H."/>
            <person name="Kaur M."/>
        </authorList>
    </citation>
    <scope>NUCLEOTIDE SEQUENCE [LARGE SCALE GENOMIC DNA]</scope>
    <source>
        <strain evidence="6 7">SMB1</strain>
    </source>
</reference>
<dbReference type="InterPro" id="IPR013785">
    <property type="entry name" value="Aldolase_TIM"/>
</dbReference>
<proteinExistence type="inferred from homology"/>
<protein>
    <submittedName>
        <fullName evidence="6">2-dehydro-3-deoxyphosphogluconate aldolase</fullName>
    </submittedName>
</protein>
<dbReference type="Pfam" id="PF01081">
    <property type="entry name" value="Aldolase"/>
    <property type="match status" value="1"/>
</dbReference>